<sequence>MFADTSLLSVIHYHVYHGNLKVPLDVKTVKFPALRTLGIPDIPSFFTYVGSYPAYMKLLLN</sequence>
<keyword evidence="2" id="KW-1185">Reference proteome</keyword>
<proteinExistence type="predicted"/>
<evidence type="ECO:0000313" key="2">
    <source>
        <dbReference type="Proteomes" id="UP000283530"/>
    </source>
</evidence>
<protein>
    <submittedName>
        <fullName evidence="1">Uncharacterized protein</fullName>
    </submittedName>
</protein>
<gene>
    <name evidence="1" type="ORF">CKAN_01270000</name>
</gene>
<organism evidence="1 2">
    <name type="scientific">Cinnamomum micranthum f. kanehirae</name>
    <dbReference type="NCBI Taxonomy" id="337451"/>
    <lineage>
        <taxon>Eukaryota</taxon>
        <taxon>Viridiplantae</taxon>
        <taxon>Streptophyta</taxon>
        <taxon>Embryophyta</taxon>
        <taxon>Tracheophyta</taxon>
        <taxon>Spermatophyta</taxon>
        <taxon>Magnoliopsida</taxon>
        <taxon>Magnoliidae</taxon>
        <taxon>Laurales</taxon>
        <taxon>Lauraceae</taxon>
        <taxon>Cinnamomum</taxon>
    </lineage>
</organism>
<evidence type="ECO:0000313" key="1">
    <source>
        <dbReference type="EMBL" id="RWR83919.1"/>
    </source>
</evidence>
<comment type="caution">
    <text evidence="1">The sequence shown here is derived from an EMBL/GenBank/DDBJ whole genome shotgun (WGS) entry which is preliminary data.</text>
</comment>
<dbReference type="AlphaFoldDB" id="A0A443NZI6"/>
<dbReference type="EMBL" id="QPKB01000004">
    <property type="protein sequence ID" value="RWR83919.1"/>
    <property type="molecule type" value="Genomic_DNA"/>
</dbReference>
<accession>A0A443NZI6</accession>
<name>A0A443NZI6_9MAGN</name>
<dbReference type="Proteomes" id="UP000283530">
    <property type="component" value="Unassembled WGS sequence"/>
</dbReference>
<reference evidence="1 2" key="1">
    <citation type="journal article" date="2019" name="Nat. Plants">
        <title>Stout camphor tree genome fills gaps in understanding of flowering plant genome evolution.</title>
        <authorList>
            <person name="Chaw S.M."/>
            <person name="Liu Y.C."/>
            <person name="Wu Y.W."/>
            <person name="Wang H.Y."/>
            <person name="Lin C.I."/>
            <person name="Wu C.S."/>
            <person name="Ke H.M."/>
            <person name="Chang L.Y."/>
            <person name="Hsu C.Y."/>
            <person name="Yang H.T."/>
            <person name="Sudianto E."/>
            <person name="Hsu M.H."/>
            <person name="Wu K.P."/>
            <person name="Wang L.N."/>
            <person name="Leebens-Mack J.H."/>
            <person name="Tsai I.J."/>
        </authorList>
    </citation>
    <scope>NUCLEOTIDE SEQUENCE [LARGE SCALE GENOMIC DNA]</scope>
    <source>
        <strain evidence="2">cv. Chaw 1501</strain>
        <tissue evidence="1">Young leaves</tissue>
    </source>
</reference>